<name>A0A7Z9E0X1_9CYAN</name>
<dbReference type="PANTHER" id="PTHR43711">
    <property type="entry name" value="TWO-COMPONENT HISTIDINE KINASE"/>
    <property type="match status" value="1"/>
</dbReference>
<evidence type="ECO:0000259" key="6">
    <source>
        <dbReference type="SMART" id="SM00388"/>
    </source>
</evidence>
<proteinExistence type="predicted"/>
<feature type="domain" description="Signal transduction histidine kinase dimerisation/phosphoacceptor" evidence="6">
    <location>
        <begin position="1"/>
        <end position="51"/>
    </location>
</feature>
<evidence type="ECO:0000256" key="4">
    <source>
        <dbReference type="ARBA" id="ARBA00022777"/>
    </source>
</evidence>
<comment type="catalytic activity">
    <reaction evidence="1">
        <text>ATP + protein L-histidine = ADP + protein N-phospho-L-histidine.</text>
        <dbReference type="EC" id="2.7.13.3"/>
    </reaction>
</comment>
<accession>A0A7Z9E0X1</accession>
<dbReference type="InterPro" id="IPR050736">
    <property type="entry name" value="Sensor_HK_Regulatory"/>
</dbReference>
<evidence type="ECO:0000256" key="3">
    <source>
        <dbReference type="ARBA" id="ARBA00022679"/>
    </source>
</evidence>
<dbReference type="CDD" id="cd00082">
    <property type="entry name" value="HisKA"/>
    <property type="match status" value="1"/>
</dbReference>
<dbReference type="PANTHER" id="PTHR43711:SF26">
    <property type="entry name" value="SENSOR HISTIDINE KINASE RCSC"/>
    <property type="match status" value="1"/>
</dbReference>
<keyword evidence="5" id="KW-0902">Two-component regulatory system</keyword>
<dbReference type="RefSeq" id="WP_269322025.1">
    <property type="nucleotide sequence ID" value="NZ_LR734877.1"/>
</dbReference>
<dbReference type="InterPro" id="IPR036097">
    <property type="entry name" value="HisK_dim/P_sf"/>
</dbReference>
<dbReference type="InterPro" id="IPR003661">
    <property type="entry name" value="HisK_dim/P_dom"/>
</dbReference>
<evidence type="ECO:0000313" key="8">
    <source>
        <dbReference type="Proteomes" id="UP000184550"/>
    </source>
</evidence>
<gene>
    <name evidence="7" type="ORF">PL8927_730020</name>
</gene>
<keyword evidence="4" id="KW-0418">Kinase</keyword>
<dbReference type="Gene3D" id="1.10.287.130">
    <property type="match status" value="1"/>
</dbReference>
<sequence>MKSTFLANMSHELRSPLNAILGFAQLLLKSSTLVPEHQEKIRIILRSGKLPV</sequence>
<dbReference type="SMART" id="SM00388">
    <property type="entry name" value="HisKA"/>
    <property type="match status" value="1"/>
</dbReference>
<dbReference type="SUPFAM" id="SSF47384">
    <property type="entry name" value="Homodimeric domain of signal transducing histidine kinase"/>
    <property type="match status" value="1"/>
</dbReference>
<dbReference type="Pfam" id="PF00512">
    <property type="entry name" value="HisKA"/>
    <property type="match status" value="1"/>
</dbReference>
<keyword evidence="8" id="KW-1185">Reference proteome</keyword>
<dbReference type="GO" id="GO:0000155">
    <property type="term" value="F:phosphorelay sensor kinase activity"/>
    <property type="evidence" value="ECO:0007669"/>
    <property type="project" value="InterPro"/>
</dbReference>
<organism evidence="7 8">
    <name type="scientific">Planktothrix serta PCC 8927</name>
    <dbReference type="NCBI Taxonomy" id="671068"/>
    <lineage>
        <taxon>Bacteria</taxon>
        <taxon>Bacillati</taxon>
        <taxon>Cyanobacteriota</taxon>
        <taxon>Cyanophyceae</taxon>
        <taxon>Oscillatoriophycideae</taxon>
        <taxon>Oscillatoriales</taxon>
        <taxon>Microcoleaceae</taxon>
        <taxon>Planktothrix</taxon>
    </lineage>
</organism>
<dbReference type="EMBL" id="CZCU02000150">
    <property type="protein sequence ID" value="VXD22147.1"/>
    <property type="molecule type" value="Genomic_DNA"/>
</dbReference>
<dbReference type="AlphaFoldDB" id="A0A7Z9E0X1"/>
<keyword evidence="3" id="KW-0808">Transferase</keyword>
<comment type="caution">
    <text evidence="7">The sequence shown here is derived from an EMBL/GenBank/DDBJ whole genome shotgun (WGS) entry which is preliminary data.</text>
</comment>
<evidence type="ECO:0000256" key="1">
    <source>
        <dbReference type="ARBA" id="ARBA00000085"/>
    </source>
</evidence>
<reference evidence="7" key="1">
    <citation type="submission" date="2019-10" db="EMBL/GenBank/DDBJ databases">
        <authorList>
            <consortium name="Genoscope - CEA"/>
            <person name="William W."/>
        </authorList>
    </citation>
    <scope>NUCLEOTIDE SEQUENCE [LARGE SCALE GENOMIC DNA]</scope>
    <source>
        <strain evidence="7">BBR_PRJEB10992</strain>
    </source>
</reference>
<evidence type="ECO:0000256" key="2">
    <source>
        <dbReference type="ARBA" id="ARBA00012438"/>
    </source>
</evidence>
<evidence type="ECO:0000256" key="5">
    <source>
        <dbReference type="ARBA" id="ARBA00023012"/>
    </source>
</evidence>
<dbReference type="EC" id="2.7.13.3" evidence="2"/>
<evidence type="ECO:0000313" key="7">
    <source>
        <dbReference type="EMBL" id="VXD22147.1"/>
    </source>
</evidence>
<dbReference type="Proteomes" id="UP000184550">
    <property type="component" value="Unassembled WGS sequence"/>
</dbReference>
<protein>
    <recommendedName>
        <fullName evidence="2">histidine kinase</fullName>
        <ecNumber evidence="2">2.7.13.3</ecNumber>
    </recommendedName>
</protein>